<dbReference type="InterPro" id="IPR004358">
    <property type="entry name" value="Sig_transdc_His_kin-like_C"/>
</dbReference>
<evidence type="ECO:0000256" key="12">
    <source>
        <dbReference type="ARBA" id="ARBA00023012"/>
    </source>
</evidence>
<dbReference type="InterPro" id="IPR005467">
    <property type="entry name" value="His_kinase_dom"/>
</dbReference>
<dbReference type="SUPFAM" id="SSF55874">
    <property type="entry name" value="ATPase domain of HSP90 chaperone/DNA topoisomerase II/histidine kinase"/>
    <property type="match status" value="1"/>
</dbReference>
<evidence type="ECO:0000256" key="4">
    <source>
        <dbReference type="ARBA" id="ARBA00022475"/>
    </source>
</evidence>
<evidence type="ECO:0000256" key="7">
    <source>
        <dbReference type="ARBA" id="ARBA00022692"/>
    </source>
</evidence>
<evidence type="ECO:0000256" key="14">
    <source>
        <dbReference type="SAM" id="Coils"/>
    </source>
</evidence>
<feature type="domain" description="Histidine kinase" evidence="15">
    <location>
        <begin position="165"/>
        <end position="386"/>
    </location>
</feature>
<evidence type="ECO:0000259" key="16">
    <source>
        <dbReference type="PROSITE" id="PS50110"/>
    </source>
</evidence>
<dbReference type="Pfam" id="PF00072">
    <property type="entry name" value="Response_reg"/>
    <property type="match status" value="2"/>
</dbReference>
<dbReference type="PRINTS" id="PR00344">
    <property type="entry name" value="BCTRLSENSOR"/>
</dbReference>
<organism evidence="17">
    <name type="scientific">hydrothermal vent metagenome</name>
    <dbReference type="NCBI Taxonomy" id="652676"/>
    <lineage>
        <taxon>unclassified sequences</taxon>
        <taxon>metagenomes</taxon>
        <taxon>ecological metagenomes</taxon>
    </lineage>
</organism>
<keyword evidence="7" id="KW-0812">Transmembrane</keyword>
<dbReference type="Gene3D" id="1.10.287.130">
    <property type="match status" value="1"/>
</dbReference>
<feature type="domain" description="Response regulatory" evidence="16">
    <location>
        <begin position="406"/>
        <end position="526"/>
    </location>
</feature>
<proteinExistence type="predicted"/>
<evidence type="ECO:0000256" key="11">
    <source>
        <dbReference type="ARBA" id="ARBA00022989"/>
    </source>
</evidence>
<evidence type="ECO:0000256" key="9">
    <source>
        <dbReference type="ARBA" id="ARBA00022777"/>
    </source>
</evidence>
<dbReference type="FunFam" id="3.30.565.10:FF:000010">
    <property type="entry name" value="Sensor histidine kinase RcsC"/>
    <property type="match status" value="1"/>
</dbReference>
<dbReference type="SMART" id="SM00388">
    <property type="entry name" value="HisKA"/>
    <property type="match status" value="1"/>
</dbReference>
<dbReference type="Pfam" id="PF00512">
    <property type="entry name" value="HisKA"/>
    <property type="match status" value="1"/>
</dbReference>
<dbReference type="GO" id="GO:0000155">
    <property type="term" value="F:phosphorelay sensor kinase activity"/>
    <property type="evidence" value="ECO:0007669"/>
    <property type="project" value="InterPro"/>
</dbReference>
<evidence type="ECO:0000256" key="6">
    <source>
        <dbReference type="ARBA" id="ARBA00022679"/>
    </source>
</evidence>
<evidence type="ECO:0000256" key="3">
    <source>
        <dbReference type="ARBA" id="ARBA00012438"/>
    </source>
</evidence>
<dbReference type="GO" id="GO:0005524">
    <property type="term" value="F:ATP binding"/>
    <property type="evidence" value="ECO:0007669"/>
    <property type="project" value="UniProtKB-KW"/>
</dbReference>
<feature type="coiled-coil region" evidence="14">
    <location>
        <begin position="128"/>
        <end position="158"/>
    </location>
</feature>
<keyword evidence="4" id="KW-1003">Cell membrane</keyword>
<keyword evidence="9 17" id="KW-0418">Kinase</keyword>
<dbReference type="SUPFAM" id="SSF47384">
    <property type="entry name" value="Homodimeric domain of signal transducing histidine kinase"/>
    <property type="match status" value="1"/>
</dbReference>
<protein>
    <recommendedName>
        <fullName evidence="3">histidine kinase</fullName>
        <ecNumber evidence="3">2.7.13.3</ecNumber>
    </recommendedName>
</protein>
<dbReference type="CDD" id="cd17546">
    <property type="entry name" value="REC_hyHK_CKI1_RcsC-like"/>
    <property type="match status" value="1"/>
</dbReference>
<keyword evidence="13" id="KW-0472">Membrane</keyword>
<keyword evidence="14" id="KW-0175">Coiled coil</keyword>
<dbReference type="GO" id="GO:0005886">
    <property type="term" value="C:plasma membrane"/>
    <property type="evidence" value="ECO:0007669"/>
    <property type="project" value="UniProtKB-SubCell"/>
</dbReference>
<keyword evidence="11" id="KW-1133">Transmembrane helix</keyword>
<dbReference type="PANTHER" id="PTHR45339:SF1">
    <property type="entry name" value="HYBRID SIGNAL TRANSDUCTION HISTIDINE KINASE J"/>
    <property type="match status" value="1"/>
</dbReference>
<dbReference type="Gene3D" id="3.40.50.2300">
    <property type="match status" value="2"/>
</dbReference>
<keyword evidence="12" id="KW-0902">Two-component regulatory system</keyword>
<dbReference type="InterPro" id="IPR036097">
    <property type="entry name" value="HisK_dim/P_sf"/>
</dbReference>
<dbReference type="InterPro" id="IPR003594">
    <property type="entry name" value="HATPase_dom"/>
</dbReference>
<evidence type="ECO:0000256" key="10">
    <source>
        <dbReference type="ARBA" id="ARBA00022840"/>
    </source>
</evidence>
<reference evidence="17" key="1">
    <citation type="submission" date="2018-06" db="EMBL/GenBank/DDBJ databases">
        <authorList>
            <person name="Zhirakovskaya E."/>
        </authorList>
    </citation>
    <scope>NUCLEOTIDE SEQUENCE</scope>
</reference>
<dbReference type="InterPro" id="IPR003661">
    <property type="entry name" value="HisK_dim/P_dom"/>
</dbReference>
<keyword evidence="5" id="KW-0597">Phosphoprotein</keyword>
<keyword evidence="6" id="KW-0808">Transferase</keyword>
<gene>
    <name evidence="17" type="ORF">MNBD_BACTEROID01-2501</name>
</gene>
<evidence type="ECO:0000256" key="5">
    <source>
        <dbReference type="ARBA" id="ARBA00022553"/>
    </source>
</evidence>
<dbReference type="CDD" id="cd00082">
    <property type="entry name" value="HisKA"/>
    <property type="match status" value="1"/>
</dbReference>
<dbReference type="InterPro" id="IPR001789">
    <property type="entry name" value="Sig_transdc_resp-reg_receiver"/>
</dbReference>
<evidence type="ECO:0000256" key="13">
    <source>
        <dbReference type="ARBA" id="ARBA00023136"/>
    </source>
</evidence>
<evidence type="ECO:0000313" key="17">
    <source>
        <dbReference type="EMBL" id="VAW24882.1"/>
    </source>
</evidence>
<dbReference type="FunFam" id="1.10.287.130:FF:000003">
    <property type="entry name" value="Histidine kinase"/>
    <property type="match status" value="1"/>
</dbReference>
<dbReference type="EC" id="2.7.13.3" evidence="3"/>
<comment type="catalytic activity">
    <reaction evidence="1">
        <text>ATP + protein L-histidine = ADP + protein N-phospho-L-histidine.</text>
        <dbReference type="EC" id="2.7.13.3"/>
    </reaction>
</comment>
<keyword evidence="10" id="KW-0067">ATP-binding</keyword>
<dbReference type="AlphaFoldDB" id="A0A3B0UE72"/>
<feature type="domain" description="Response regulatory" evidence="16">
    <location>
        <begin position="5"/>
        <end position="122"/>
    </location>
</feature>
<sequence length="531" mass="59669">MNKPKILIVDDLHENLVSLEMLLGDFEVEFIKAYSGEEALMQTLKHEFAMAILDVQMPGMNGYETLSLMRARKKTKYLPAIFVSAIHQGNIHIIKGIETGAVDFIPKPIIPEILIGKVRVFLDLYGQKEALKNILTELKEKNKELVIARRKAEEATRAKAMFLANMSHEIRTPMNAIIGISKILERTNLDKEQKEFIRLITNSGENLLNIINDILDYSKIESGQIKLEHIKFDLRNVVNTIVRLLKIKSEEKGIELITDIPADIPKTLIGDQLRLNQVITNLTNNAIKFTNKGLVKIVVESIKKTNSDIELLFKITDTGIGITKEGKEKLFKEFSQTEDSTTRKYGGSGLGLAICKNLVTLMGGEIGVESEPGEGSEFWFKLTFNYINSGKKETIKKEISIPGNINILFAEDNLVNQKVVQATLKQLGLTCDIANNGIEAIEKYKEKKYDIILMDIQMPELDGIGATKEIREYEKNGNNNSHVYIVAVTANMFVEDKEKCIKAGMDEFITKPIRIPELKSILSNAVGEKQS</sequence>
<keyword evidence="8" id="KW-0547">Nucleotide-binding</keyword>
<dbReference type="Gene3D" id="3.30.565.10">
    <property type="entry name" value="Histidine kinase-like ATPase, C-terminal domain"/>
    <property type="match status" value="1"/>
</dbReference>
<dbReference type="SMART" id="SM00448">
    <property type="entry name" value="REC"/>
    <property type="match status" value="2"/>
</dbReference>
<evidence type="ECO:0000256" key="1">
    <source>
        <dbReference type="ARBA" id="ARBA00000085"/>
    </source>
</evidence>
<name>A0A3B0UE72_9ZZZZ</name>
<comment type="subcellular location">
    <subcellularLocation>
        <location evidence="2">Cell membrane</location>
        <topology evidence="2">Multi-pass membrane protein</topology>
    </subcellularLocation>
</comment>
<dbReference type="PANTHER" id="PTHR45339">
    <property type="entry name" value="HYBRID SIGNAL TRANSDUCTION HISTIDINE KINASE J"/>
    <property type="match status" value="1"/>
</dbReference>
<evidence type="ECO:0000256" key="2">
    <source>
        <dbReference type="ARBA" id="ARBA00004651"/>
    </source>
</evidence>
<dbReference type="SUPFAM" id="SSF52172">
    <property type="entry name" value="CheY-like"/>
    <property type="match status" value="2"/>
</dbReference>
<dbReference type="InterPro" id="IPR011006">
    <property type="entry name" value="CheY-like_superfamily"/>
</dbReference>
<dbReference type="PROSITE" id="PS50110">
    <property type="entry name" value="RESPONSE_REGULATORY"/>
    <property type="match status" value="2"/>
</dbReference>
<dbReference type="InterPro" id="IPR036890">
    <property type="entry name" value="HATPase_C_sf"/>
</dbReference>
<accession>A0A3B0UE72</accession>
<dbReference type="EMBL" id="UOEP01000227">
    <property type="protein sequence ID" value="VAW24882.1"/>
    <property type="molecule type" value="Genomic_DNA"/>
</dbReference>
<evidence type="ECO:0000256" key="8">
    <source>
        <dbReference type="ARBA" id="ARBA00022741"/>
    </source>
</evidence>
<dbReference type="CDD" id="cd16922">
    <property type="entry name" value="HATPase_EvgS-ArcB-TorS-like"/>
    <property type="match status" value="1"/>
</dbReference>
<dbReference type="PROSITE" id="PS50109">
    <property type="entry name" value="HIS_KIN"/>
    <property type="match status" value="1"/>
</dbReference>
<evidence type="ECO:0000259" key="15">
    <source>
        <dbReference type="PROSITE" id="PS50109"/>
    </source>
</evidence>
<dbReference type="SMART" id="SM00387">
    <property type="entry name" value="HATPase_c"/>
    <property type="match status" value="1"/>
</dbReference>
<dbReference type="Pfam" id="PF02518">
    <property type="entry name" value="HATPase_c"/>
    <property type="match status" value="1"/>
</dbReference>